<proteinExistence type="predicted"/>
<dbReference type="EMBL" id="CM017327">
    <property type="protein sequence ID" value="KAE8099347.1"/>
    <property type="molecule type" value="Genomic_DNA"/>
</dbReference>
<evidence type="ECO:0000313" key="1">
    <source>
        <dbReference type="EMBL" id="KAE8099347.1"/>
    </source>
</evidence>
<reference evidence="1 2" key="1">
    <citation type="submission" date="2019-06" db="EMBL/GenBank/DDBJ databases">
        <title>A chromosomal-level reference genome of Carpinus fangiana (Coryloideae, Betulaceae).</title>
        <authorList>
            <person name="Yang X."/>
            <person name="Wang Z."/>
            <person name="Zhang L."/>
            <person name="Hao G."/>
            <person name="Liu J."/>
            <person name="Yang Y."/>
        </authorList>
    </citation>
    <scope>NUCLEOTIDE SEQUENCE [LARGE SCALE GENOMIC DNA]</scope>
    <source>
        <strain evidence="1">Cfa_2016G</strain>
        <tissue evidence="1">Leaf</tissue>
    </source>
</reference>
<organism evidence="1 2">
    <name type="scientific">Carpinus fangiana</name>
    <dbReference type="NCBI Taxonomy" id="176857"/>
    <lineage>
        <taxon>Eukaryota</taxon>
        <taxon>Viridiplantae</taxon>
        <taxon>Streptophyta</taxon>
        <taxon>Embryophyta</taxon>
        <taxon>Tracheophyta</taxon>
        <taxon>Spermatophyta</taxon>
        <taxon>Magnoliopsida</taxon>
        <taxon>eudicotyledons</taxon>
        <taxon>Gunneridae</taxon>
        <taxon>Pentapetalae</taxon>
        <taxon>rosids</taxon>
        <taxon>fabids</taxon>
        <taxon>Fagales</taxon>
        <taxon>Betulaceae</taxon>
        <taxon>Carpinus</taxon>
    </lineage>
</organism>
<sequence>MWSLGRSFDEPTGLNLCLTLSFLAKASAYKLEIRRPGTPSMNSKESVTTTCFESGLADQHGKGGDPKLLTLFF</sequence>
<dbReference type="OrthoDB" id="1813368at2759"/>
<dbReference type="Proteomes" id="UP000327013">
    <property type="component" value="Chromosome 7"/>
</dbReference>
<keyword evidence="2" id="KW-1185">Reference proteome</keyword>
<protein>
    <submittedName>
        <fullName evidence="1">Uncharacterized protein</fullName>
    </submittedName>
</protein>
<accession>A0A5N6RLL7</accession>
<dbReference type="AlphaFoldDB" id="A0A5N6RLL7"/>
<name>A0A5N6RLL7_9ROSI</name>
<gene>
    <name evidence="1" type="ORF">FH972_017337</name>
</gene>
<evidence type="ECO:0000313" key="2">
    <source>
        <dbReference type="Proteomes" id="UP000327013"/>
    </source>
</evidence>